<keyword evidence="9" id="KW-0238">DNA-binding</keyword>
<feature type="domain" description="C2H2-type" evidence="15">
    <location>
        <begin position="125"/>
        <end position="152"/>
    </location>
</feature>
<reference evidence="16" key="1">
    <citation type="journal article" date="2004" name="Development">
        <title>Investigating the origins of triploblasty: 'mesodermal' gene expression in a diploblastic animal, the sea anemone Nematostella vectensis (phylum, Cnidaria; class, Anthozoa).</title>
        <authorList>
            <person name="Martindale M.Q."/>
            <person name="Pang K."/>
            <person name="Finnerty J.R."/>
        </authorList>
    </citation>
    <scope>NUCLEOTIDE SEQUENCE</scope>
</reference>
<dbReference type="Gene3D" id="3.30.160.60">
    <property type="entry name" value="Classic Zinc Finger"/>
    <property type="match status" value="4"/>
</dbReference>
<evidence type="ECO:0000256" key="8">
    <source>
        <dbReference type="ARBA" id="ARBA00023015"/>
    </source>
</evidence>
<keyword evidence="3" id="KW-0678">Repressor</keyword>
<evidence type="ECO:0000256" key="1">
    <source>
        <dbReference type="ARBA" id="ARBA00004123"/>
    </source>
</evidence>
<dbReference type="PANTHER" id="PTHR24388">
    <property type="entry name" value="ZINC FINGER PROTEIN"/>
    <property type="match status" value="1"/>
</dbReference>
<dbReference type="GO" id="GO:0008270">
    <property type="term" value="F:zinc ion binding"/>
    <property type="evidence" value="ECO:0007669"/>
    <property type="project" value="UniProtKB-KW"/>
</dbReference>
<dbReference type="PROSITE" id="PS00028">
    <property type="entry name" value="ZINC_FINGER_C2H2_1"/>
    <property type="match status" value="4"/>
</dbReference>
<comment type="subcellular location">
    <subcellularLocation>
        <location evidence="1">Nucleus</location>
    </subcellularLocation>
</comment>
<keyword evidence="4" id="KW-0479">Metal-binding</keyword>
<evidence type="ECO:0000313" key="16">
    <source>
        <dbReference type="EMBL" id="AAR24456.1"/>
    </source>
</evidence>
<dbReference type="PROSITE" id="PS50157">
    <property type="entry name" value="ZINC_FINGER_C2H2_2"/>
    <property type="match status" value="5"/>
</dbReference>
<evidence type="ECO:0000259" key="15">
    <source>
        <dbReference type="PROSITE" id="PS50157"/>
    </source>
</evidence>
<feature type="domain" description="C2H2-type" evidence="15">
    <location>
        <begin position="238"/>
        <end position="265"/>
    </location>
</feature>
<dbReference type="GO" id="GO:0003677">
    <property type="term" value="F:DNA binding"/>
    <property type="evidence" value="ECO:0007669"/>
    <property type="project" value="UniProtKB-KW"/>
</dbReference>
<dbReference type="SUPFAM" id="SSF57667">
    <property type="entry name" value="beta-beta-alpha zinc fingers"/>
    <property type="match status" value="2"/>
</dbReference>
<dbReference type="FunFam" id="3.30.160.60:FF:000085">
    <property type="entry name" value="Snail zinc finger protein"/>
    <property type="match status" value="1"/>
</dbReference>
<evidence type="ECO:0000256" key="6">
    <source>
        <dbReference type="ARBA" id="ARBA00022771"/>
    </source>
</evidence>
<comment type="similarity">
    <text evidence="12">Belongs to the snail C2H2-type zinc-finger protein family.</text>
</comment>
<dbReference type="AlphaFoldDB" id="Q6S5G9"/>
<keyword evidence="11" id="KW-0539">Nucleus</keyword>
<dbReference type="FunFam" id="3.30.160.60:FF:000942">
    <property type="entry name" value="Snail zinc finger protein"/>
    <property type="match status" value="1"/>
</dbReference>
<keyword evidence="6 13" id="KW-0863">Zinc-finger</keyword>
<dbReference type="InterPro" id="IPR013087">
    <property type="entry name" value="Znf_C2H2_type"/>
</dbReference>
<dbReference type="PANTHER" id="PTHR24388:SF54">
    <property type="entry name" value="PROTEIN ESCARGOT"/>
    <property type="match status" value="1"/>
</dbReference>
<evidence type="ECO:0000256" key="2">
    <source>
        <dbReference type="ARBA" id="ARBA00022473"/>
    </source>
</evidence>
<protein>
    <submittedName>
        <fullName evidence="16">Snail family zinc-finger protein A</fullName>
    </submittedName>
</protein>
<evidence type="ECO:0000256" key="3">
    <source>
        <dbReference type="ARBA" id="ARBA00022491"/>
    </source>
</evidence>
<dbReference type="EMBL" id="AY465178">
    <property type="protein sequence ID" value="AAR24456.1"/>
    <property type="molecule type" value="mRNA"/>
</dbReference>
<feature type="domain" description="C2H2-type" evidence="15">
    <location>
        <begin position="156"/>
        <end position="179"/>
    </location>
</feature>
<dbReference type="SMART" id="SM00355">
    <property type="entry name" value="ZnF_C2H2"/>
    <property type="match status" value="5"/>
</dbReference>
<evidence type="ECO:0000256" key="13">
    <source>
        <dbReference type="PROSITE-ProRule" id="PRU00042"/>
    </source>
</evidence>
<dbReference type="InterPro" id="IPR036236">
    <property type="entry name" value="Znf_C2H2_sf"/>
</dbReference>
<evidence type="ECO:0000256" key="4">
    <source>
        <dbReference type="ARBA" id="ARBA00022723"/>
    </source>
</evidence>
<sequence>MPRSFLVKKTCDKKALLLRNGPVMTREEGGKSVGSHRKGSSPERVENEDKADKRLQYWNGLGTSLVYPAEVTSVPGLHNKPTEFCIDVKYERSNTKDDVDMGLSRELEYGTKTASLTAEESRPKHQCHQCNKGYSTPLGLAKHQQFHCNTHRKKSFTCKHCDKIYVSLGALKMHIRTHTLPCKCSICGKAFNRPWLLQGHIRTHTGEKPYQCTNCKRAFADRSNLRAHMQTHAVVKKYSCSRCKKSFSRMSLLVKHEDSGCPSQG</sequence>
<evidence type="ECO:0000256" key="10">
    <source>
        <dbReference type="ARBA" id="ARBA00023163"/>
    </source>
</evidence>
<keyword evidence="8" id="KW-0805">Transcription regulation</keyword>
<dbReference type="FunFam" id="3.30.160.60:FF:001114">
    <property type="entry name" value="Zinc finger protein SNAI2"/>
    <property type="match status" value="1"/>
</dbReference>
<organism evidence="16">
    <name type="scientific">Nematostella vectensis</name>
    <name type="common">Starlet sea anemone</name>
    <dbReference type="NCBI Taxonomy" id="45351"/>
    <lineage>
        <taxon>Eukaryota</taxon>
        <taxon>Metazoa</taxon>
        <taxon>Cnidaria</taxon>
        <taxon>Anthozoa</taxon>
        <taxon>Hexacorallia</taxon>
        <taxon>Actiniaria</taxon>
        <taxon>Edwardsiidae</taxon>
        <taxon>Nematostella</taxon>
    </lineage>
</organism>
<dbReference type="Pfam" id="PF00096">
    <property type="entry name" value="zf-C2H2"/>
    <property type="match status" value="5"/>
</dbReference>
<evidence type="ECO:0000256" key="9">
    <source>
        <dbReference type="ARBA" id="ARBA00023125"/>
    </source>
</evidence>
<gene>
    <name evidence="16" type="primary">SnailA</name>
</gene>
<keyword evidence="2" id="KW-0217">Developmental protein</keyword>
<dbReference type="GO" id="GO:0005634">
    <property type="term" value="C:nucleus"/>
    <property type="evidence" value="ECO:0007669"/>
    <property type="project" value="UniProtKB-SubCell"/>
</dbReference>
<name>Q6S5G9_NEMVE</name>
<feature type="compositionally biased region" description="Basic and acidic residues" evidence="14">
    <location>
        <begin position="40"/>
        <end position="51"/>
    </location>
</feature>
<evidence type="ECO:0000256" key="5">
    <source>
        <dbReference type="ARBA" id="ARBA00022737"/>
    </source>
</evidence>
<feature type="region of interest" description="Disordered" evidence="14">
    <location>
        <begin position="20"/>
        <end position="51"/>
    </location>
</feature>
<evidence type="ECO:0000256" key="7">
    <source>
        <dbReference type="ARBA" id="ARBA00022833"/>
    </source>
</evidence>
<feature type="domain" description="C2H2-type" evidence="15">
    <location>
        <begin position="182"/>
        <end position="209"/>
    </location>
</feature>
<evidence type="ECO:0000256" key="11">
    <source>
        <dbReference type="ARBA" id="ARBA00023242"/>
    </source>
</evidence>
<dbReference type="InterPro" id="IPR050527">
    <property type="entry name" value="Snail/Krueppel_Znf"/>
</dbReference>
<keyword evidence="7" id="KW-0862">Zinc</keyword>
<keyword evidence="10" id="KW-0804">Transcription</keyword>
<keyword evidence="5" id="KW-0677">Repeat</keyword>
<evidence type="ECO:0000256" key="12">
    <source>
        <dbReference type="ARBA" id="ARBA00037948"/>
    </source>
</evidence>
<proteinExistence type="evidence at transcript level"/>
<accession>Q6S5G9</accession>
<dbReference type="FunFam" id="3.30.160.60:FF:000207">
    <property type="entry name" value="zinc finger protein SNAI2"/>
    <property type="match status" value="1"/>
</dbReference>
<feature type="domain" description="C2H2-type" evidence="15">
    <location>
        <begin position="210"/>
        <end position="237"/>
    </location>
</feature>
<evidence type="ECO:0000256" key="14">
    <source>
        <dbReference type="SAM" id="MobiDB-lite"/>
    </source>
</evidence>